<gene>
    <name evidence="7" type="ORF">EZS27_007366</name>
</gene>
<dbReference type="InterPro" id="IPR023296">
    <property type="entry name" value="Glyco_hydro_beta-prop_sf"/>
</dbReference>
<dbReference type="InterPro" id="IPR006102">
    <property type="entry name" value="Ig-like_GH2"/>
</dbReference>
<sequence length="1397" mass="160527">MKRISVILFLFSITTIASAQREVSQERMAEIYEQVKTPYKYGMVLAPETNDYKIDCPTVFRYGDKWYMTYLIYNGRTGKDGRGYETWLAESDNLLRWTTKGRILSFRNNTWDSNQRGGFPALPDMEWGGNYRLQSWKGNYWMTYIGGANAGYESGPLSIGLAWTKEKNLGQAVEWEASDKPILSSDTKDAQWFENLTEYKSTVYWDKSQTLGYPFVLFYNAGGRHPETNLKGERVGIALSKDMKKWKRYEGNPVFAHETEGTITGDAHIQKFGDVYVMFYFSAFNPTRRYKAFNTFACSYDLVHWTDWQGEDLIVPSEDYDNLFAHKSYVINHNGVVYHFYCATNKYEQRGIAVATSKPKGRSEVRFPAPEVKSQRTVIELNEGWKTYLISPDSLKGKERTVNIPHNWDDYFGYRQLTHGNLHGTAMYIKTFTVPQLEQGKRYFLRFEGVGTYAAIRLNGKDYGRHPIGRTSLTLDISDAIKGGEQGNLLEIKAEHPEMISDMPWVCGGCSSEWGFSEGSQPLGIFRPIVFETTDEIRIEPFGVHIWNDDKASTIYINTEIKNYGSTTKNIEVVNRLNNEDGKQVLRLSESITLAPGETRVIRQSSPIENPILWDTQNPYLYELISMIKRGEETTDKTTTPFGIRTISFPVKRNDNDGRFYLNGKPVFINGVCEYEHQFGQSHAFSHEQIAARVKQVRSAGFNAFRDAHQPHNLDYQKHWDKEGVLFWTQFSAHVWYDTPEFRENFKSLLRQWIKERRNSPSVIMWGLQNESTLPSAFAQECCEIIREMDPTARNMRIITTCNGGEGTDWNVIQNWSGTYGGTPQNYHHELARKDQLLNGEYGAWRSLGLHTEPTGEFQQEGVWSEERICQLLEMKIRLAEEVRDSVCGHFQWLYSSHDNPGRRQPDEAYRTIDKVGPFNYKGLVSPWEEPSDVYYMYRANYVSPAKDPMVYLVSHTWSDRFSSGRRRATIEAYSNCDSVLLYNDAIDNIFLGRKRNAGTGTHFVWENRDIHYNVLRAVGYYKGKPVAEDLIVLNGLEEAPHFEALYQDVQPILKAEQGYNYLYRINCGGDTYTDEYGQTWAQDNTSVSHSWAESFKELNPYLASQRRTNDPIRGTRDWELFQSFRFGRHELEYHFPVPDGRYRVELYFTEPWHGTGGGTKTNCAGLRIFDVAINGSTVINDLDLWAESGHDVAYKKVIDTTIKGGKLIVHFPQVNAGQAVISAIAIATVDTTLQPIQTQTAMNWSWKKADKEVLEKTPQELLPKDKNTRTNITYEAETANVKGKYFKKEHRKQTGIFFEKGEKNSIEWNISTGLAQVYALRFKYINTSNHPITVHIQLIDKAGSVLKDSEITFPEAPDKWRMISTTTGTFVNAGHYRVVISTKDMEGLAFDALDIQ</sequence>
<dbReference type="Gene3D" id="2.60.120.260">
    <property type="entry name" value="Galactose-binding domain-like"/>
    <property type="match status" value="2"/>
</dbReference>
<dbReference type="SUPFAM" id="SSF75005">
    <property type="entry name" value="Arabinanase/levansucrase/invertase"/>
    <property type="match status" value="2"/>
</dbReference>
<accession>A0A5J4SFT4</accession>
<organism evidence="7">
    <name type="scientific">termite gut metagenome</name>
    <dbReference type="NCBI Taxonomy" id="433724"/>
    <lineage>
        <taxon>unclassified sequences</taxon>
        <taxon>metagenomes</taxon>
        <taxon>organismal metagenomes</taxon>
    </lineage>
</organism>
<dbReference type="InterPro" id="IPR006101">
    <property type="entry name" value="Glyco_hydro_2"/>
</dbReference>
<keyword evidence="3 7" id="KW-0326">Glycosidase</keyword>
<evidence type="ECO:0000313" key="7">
    <source>
        <dbReference type="EMBL" id="KAA6345024.1"/>
    </source>
</evidence>
<dbReference type="EMBL" id="SNRY01000189">
    <property type="protein sequence ID" value="KAA6345024.1"/>
    <property type="molecule type" value="Genomic_DNA"/>
</dbReference>
<dbReference type="Gene3D" id="3.20.20.80">
    <property type="entry name" value="Glycosidases"/>
    <property type="match status" value="1"/>
</dbReference>
<dbReference type="PANTHER" id="PTHR42732:SF1">
    <property type="entry name" value="BETA-MANNOSIDASE"/>
    <property type="match status" value="1"/>
</dbReference>
<dbReference type="EC" id="3.2.1.23" evidence="7"/>
<feature type="domain" description="Glycoside hydrolase family 2 catalytic" evidence="5">
    <location>
        <begin position="657"/>
        <end position="864"/>
    </location>
</feature>
<feature type="domain" description="Glycoside hydrolase family 2 immunoglobulin-like beta-sandwich" evidence="4">
    <location>
        <begin position="548"/>
        <end position="645"/>
    </location>
</feature>
<dbReference type="GO" id="GO:0004565">
    <property type="term" value="F:beta-galactosidase activity"/>
    <property type="evidence" value="ECO:0007669"/>
    <property type="project" value="UniProtKB-EC"/>
</dbReference>
<dbReference type="InterPro" id="IPR006103">
    <property type="entry name" value="Glyco_hydro_2_cat"/>
</dbReference>
<evidence type="ECO:0000256" key="2">
    <source>
        <dbReference type="ARBA" id="ARBA00022801"/>
    </source>
</evidence>
<dbReference type="InterPro" id="IPR036156">
    <property type="entry name" value="Beta-gal/glucu_dom_sf"/>
</dbReference>
<dbReference type="Gene3D" id="2.60.40.10">
    <property type="entry name" value="Immunoglobulins"/>
    <property type="match status" value="2"/>
</dbReference>
<reference evidence="7" key="1">
    <citation type="submission" date="2019-03" db="EMBL/GenBank/DDBJ databases">
        <title>Single cell metagenomics reveals metabolic interactions within the superorganism composed of flagellate Streblomastix strix and complex community of Bacteroidetes bacteria on its surface.</title>
        <authorList>
            <person name="Treitli S.C."/>
            <person name="Kolisko M."/>
            <person name="Husnik F."/>
            <person name="Keeling P."/>
            <person name="Hampl V."/>
        </authorList>
    </citation>
    <scope>NUCLEOTIDE SEQUENCE</scope>
    <source>
        <strain evidence="7">STM</strain>
    </source>
</reference>
<dbReference type="SUPFAM" id="SSF49303">
    <property type="entry name" value="beta-Galactosidase/glucuronidase domain"/>
    <property type="match status" value="1"/>
</dbReference>
<protein>
    <submittedName>
        <fullName evidence="7">Beta-galactosidase BoGH2A</fullName>
        <ecNumber evidence="7">3.2.1.23</ecNumber>
    </submittedName>
</protein>
<dbReference type="Gene3D" id="2.60.120.430">
    <property type="entry name" value="Galactose-binding lectin"/>
    <property type="match status" value="1"/>
</dbReference>
<proteinExistence type="inferred from homology"/>
<dbReference type="SUPFAM" id="SSF51445">
    <property type="entry name" value="(Trans)glycosidases"/>
    <property type="match status" value="1"/>
</dbReference>
<dbReference type="InterPro" id="IPR021720">
    <property type="entry name" value="Malectin_dom"/>
</dbReference>
<dbReference type="SUPFAM" id="SSF49785">
    <property type="entry name" value="Galactose-binding domain-like"/>
    <property type="match status" value="1"/>
</dbReference>
<comment type="similarity">
    <text evidence="1">Belongs to the glycosyl hydrolase 2 family.</text>
</comment>
<evidence type="ECO:0000259" key="6">
    <source>
        <dbReference type="Pfam" id="PF11721"/>
    </source>
</evidence>
<comment type="caution">
    <text evidence="7">The sequence shown here is derived from an EMBL/GenBank/DDBJ whole genome shotgun (WGS) entry which is preliminary data.</text>
</comment>
<dbReference type="Pfam" id="PF11721">
    <property type="entry name" value="Malectin"/>
    <property type="match status" value="1"/>
</dbReference>
<dbReference type="InterPro" id="IPR051913">
    <property type="entry name" value="GH2_Domain-Containing"/>
</dbReference>
<dbReference type="Gene3D" id="2.115.10.20">
    <property type="entry name" value="Glycosyl hydrolase domain, family 43"/>
    <property type="match status" value="2"/>
</dbReference>
<evidence type="ECO:0000256" key="3">
    <source>
        <dbReference type="ARBA" id="ARBA00023295"/>
    </source>
</evidence>
<dbReference type="PRINTS" id="PR00132">
    <property type="entry name" value="GLHYDRLASE2"/>
</dbReference>
<dbReference type="InterPro" id="IPR008979">
    <property type="entry name" value="Galactose-bd-like_sf"/>
</dbReference>
<keyword evidence="2 7" id="KW-0378">Hydrolase</keyword>
<dbReference type="Pfam" id="PF00703">
    <property type="entry name" value="Glyco_hydro_2"/>
    <property type="match status" value="1"/>
</dbReference>
<dbReference type="InterPro" id="IPR017853">
    <property type="entry name" value="GH"/>
</dbReference>
<dbReference type="GO" id="GO:0005975">
    <property type="term" value="P:carbohydrate metabolic process"/>
    <property type="evidence" value="ECO:0007669"/>
    <property type="project" value="InterPro"/>
</dbReference>
<evidence type="ECO:0000259" key="4">
    <source>
        <dbReference type="Pfam" id="PF00703"/>
    </source>
</evidence>
<name>A0A5J4SFT4_9ZZZZ</name>
<dbReference type="InterPro" id="IPR013783">
    <property type="entry name" value="Ig-like_fold"/>
</dbReference>
<dbReference type="Pfam" id="PF02836">
    <property type="entry name" value="Glyco_hydro_2_C"/>
    <property type="match status" value="1"/>
</dbReference>
<feature type="domain" description="Malectin" evidence="6">
    <location>
        <begin position="1063"/>
        <end position="1225"/>
    </location>
</feature>
<evidence type="ECO:0000259" key="5">
    <source>
        <dbReference type="Pfam" id="PF02836"/>
    </source>
</evidence>
<dbReference type="PANTHER" id="PTHR42732">
    <property type="entry name" value="BETA-GALACTOSIDASE"/>
    <property type="match status" value="1"/>
</dbReference>
<evidence type="ECO:0000256" key="1">
    <source>
        <dbReference type="ARBA" id="ARBA00007401"/>
    </source>
</evidence>